<organism evidence="2 3">
    <name type="scientific">Biomphalaria pfeifferi</name>
    <name type="common">Bloodfluke planorb</name>
    <name type="synonym">Freshwater snail</name>
    <dbReference type="NCBI Taxonomy" id="112525"/>
    <lineage>
        <taxon>Eukaryota</taxon>
        <taxon>Metazoa</taxon>
        <taxon>Spiralia</taxon>
        <taxon>Lophotrochozoa</taxon>
        <taxon>Mollusca</taxon>
        <taxon>Gastropoda</taxon>
        <taxon>Heterobranchia</taxon>
        <taxon>Euthyneura</taxon>
        <taxon>Panpulmonata</taxon>
        <taxon>Hygrophila</taxon>
        <taxon>Lymnaeoidea</taxon>
        <taxon>Planorbidae</taxon>
        <taxon>Biomphalaria</taxon>
    </lineage>
</organism>
<dbReference type="EMBL" id="JASAOG010000019">
    <property type="protein sequence ID" value="KAK0063842.1"/>
    <property type="molecule type" value="Genomic_DNA"/>
</dbReference>
<reference evidence="2" key="1">
    <citation type="journal article" date="2023" name="PLoS Negl. Trop. Dis.">
        <title>A genome sequence for Biomphalaria pfeifferi, the major vector snail for the human-infecting parasite Schistosoma mansoni.</title>
        <authorList>
            <person name="Bu L."/>
            <person name="Lu L."/>
            <person name="Laidemitt M.R."/>
            <person name="Zhang S.M."/>
            <person name="Mutuku M."/>
            <person name="Mkoji G."/>
            <person name="Steinauer M."/>
            <person name="Loker E.S."/>
        </authorList>
    </citation>
    <scope>NUCLEOTIDE SEQUENCE</scope>
    <source>
        <strain evidence="2">KasaAsao</strain>
    </source>
</reference>
<reference evidence="2" key="2">
    <citation type="submission" date="2023-04" db="EMBL/GenBank/DDBJ databases">
        <authorList>
            <person name="Bu L."/>
            <person name="Lu L."/>
            <person name="Laidemitt M.R."/>
            <person name="Zhang S.M."/>
            <person name="Mutuku M."/>
            <person name="Mkoji G."/>
            <person name="Steinauer M."/>
            <person name="Loker E.S."/>
        </authorList>
    </citation>
    <scope>NUCLEOTIDE SEQUENCE</scope>
    <source>
        <strain evidence="2">KasaAsao</strain>
        <tissue evidence="2">Whole Snail</tissue>
    </source>
</reference>
<sequence length="80" mass="8487">MVAHSCNPATWRLGLLDGLRTGALLSDVLCRSGVRTKPGINMAFSWEHETSRLTKEGSTGSGGKPSRQNSPCHAVVGSHL</sequence>
<comment type="caution">
    <text evidence="2">The sequence shown here is derived from an EMBL/GenBank/DDBJ whole genome shotgun (WGS) entry which is preliminary data.</text>
</comment>
<proteinExistence type="predicted"/>
<gene>
    <name evidence="2" type="ORF">Bpfe_006527</name>
</gene>
<dbReference type="Proteomes" id="UP001233172">
    <property type="component" value="Unassembled WGS sequence"/>
</dbReference>
<evidence type="ECO:0000256" key="1">
    <source>
        <dbReference type="SAM" id="MobiDB-lite"/>
    </source>
</evidence>
<feature type="region of interest" description="Disordered" evidence="1">
    <location>
        <begin position="51"/>
        <end position="80"/>
    </location>
</feature>
<accession>A0AAD8FG75</accession>
<evidence type="ECO:0000313" key="3">
    <source>
        <dbReference type="Proteomes" id="UP001233172"/>
    </source>
</evidence>
<protein>
    <submittedName>
        <fullName evidence="2">Nuclear export mediator factor</fullName>
    </submittedName>
</protein>
<evidence type="ECO:0000313" key="2">
    <source>
        <dbReference type="EMBL" id="KAK0063842.1"/>
    </source>
</evidence>
<name>A0AAD8FG75_BIOPF</name>
<dbReference type="AlphaFoldDB" id="A0AAD8FG75"/>
<keyword evidence="3" id="KW-1185">Reference proteome</keyword>